<reference evidence="12 13" key="1">
    <citation type="submission" date="2018-05" db="EMBL/GenBank/DDBJ databases">
        <title>Genomic Encyclopedia of Type Strains, Phase IV (KMG-IV): sequencing the most valuable type-strain genomes for metagenomic binning, comparative biology and taxonomic classification.</title>
        <authorList>
            <person name="Goeker M."/>
        </authorList>
    </citation>
    <scope>NUCLEOTIDE SEQUENCE [LARGE SCALE GENOMIC DNA]</scope>
    <source>
        <strain evidence="12 13">DSM 18773</strain>
    </source>
</reference>
<evidence type="ECO:0000256" key="7">
    <source>
        <dbReference type="ARBA" id="ARBA00022989"/>
    </source>
</evidence>
<gene>
    <name evidence="9" type="primary">lspA</name>
    <name evidence="12" type="ORF">C7459_110119</name>
</gene>
<keyword evidence="4 9" id="KW-0812">Transmembrane</keyword>
<evidence type="ECO:0000256" key="9">
    <source>
        <dbReference type="HAMAP-Rule" id="MF_00161"/>
    </source>
</evidence>
<dbReference type="InterPro" id="IPR001872">
    <property type="entry name" value="Peptidase_A8"/>
</dbReference>
<dbReference type="OrthoDB" id="9810259at2"/>
<dbReference type="PANTHER" id="PTHR33695:SF1">
    <property type="entry name" value="LIPOPROTEIN SIGNAL PEPTIDASE"/>
    <property type="match status" value="1"/>
</dbReference>
<keyword evidence="8 9" id="KW-0472">Membrane</keyword>
<comment type="caution">
    <text evidence="12">The sequence shown here is derived from an EMBL/GenBank/DDBJ whole genome shotgun (WGS) entry which is preliminary data.</text>
</comment>
<protein>
    <recommendedName>
        <fullName evidence="9">Lipoprotein signal peptidase</fullName>
        <ecNumber evidence="9">3.4.23.36</ecNumber>
    </recommendedName>
    <alternativeName>
        <fullName evidence="9">Prolipoprotein signal peptidase</fullName>
    </alternativeName>
    <alternativeName>
        <fullName evidence="9">Signal peptidase II</fullName>
        <shortName evidence="9">SPase II</shortName>
    </alternativeName>
</protein>
<accession>A0A316D792</accession>
<keyword evidence="7 9" id="KW-1133">Transmembrane helix</keyword>
<sequence>MERNYLFFWLSACLVFAVDRLTKVWAERNLQLGDSVTGIDGWYQWTLYHNPGAAGGIWSGHSGWLALISILAVLGILWFIYRGPHDRNLLLLLGLGLMFGGALGNLYDRVLYAYVIDFIDPVGKTYVYNLADKGIRWGLYLSIIGLWCSGRTLAKESQNVVS</sequence>
<dbReference type="RefSeq" id="WP_109689723.1">
    <property type="nucleotide sequence ID" value="NZ_QGGL01000010.1"/>
</dbReference>
<comment type="pathway">
    <text evidence="9">Protein modification; lipoprotein biosynthesis (signal peptide cleavage).</text>
</comment>
<dbReference type="Proteomes" id="UP000245634">
    <property type="component" value="Unassembled WGS sequence"/>
</dbReference>
<dbReference type="PANTHER" id="PTHR33695">
    <property type="entry name" value="LIPOPROTEIN SIGNAL PEPTIDASE"/>
    <property type="match status" value="1"/>
</dbReference>
<dbReference type="PRINTS" id="PR00781">
    <property type="entry name" value="LIPOSIGPTASE"/>
</dbReference>
<dbReference type="Pfam" id="PF01252">
    <property type="entry name" value="Peptidase_A8"/>
    <property type="match status" value="1"/>
</dbReference>
<dbReference type="AlphaFoldDB" id="A0A316D792"/>
<comment type="function">
    <text evidence="9 10">This protein specifically catalyzes the removal of signal peptides from prolipoproteins.</text>
</comment>
<evidence type="ECO:0000313" key="13">
    <source>
        <dbReference type="Proteomes" id="UP000245634"/>
    </source>
</evidence>
<proteinExistence type="inferred from homology"/>
<dbReference type="UniPathway" id="UPA00665"/>
<feature type="transmembrane region" description="Helical" evidence="9">
    <location>
        <begin position="88"/>
        <end position="107"/>
    </location>
</feature>
<comment type="catalytic activity">
    <reaction evidence="9 10">
        <text>Release of signal peptides from bacterial membrane prolipoproteins. Hydrolyzes -Xaa-Yaa-Zaa-|-(S,diacylglyceryl)Cys-, in which Xaa is hydrophobic (preferably Leu), and Yaa (Ala or Ser) and Zaa (Gly or Ala) have small, neutral side chains.</text>
        <dbReference type="EC" id="3.4.23.36"/>
    </reaction>
</comment>
<keyword evidence="13" id="KW-1185">Reference proteome</keyword>
<comment type="subcellular location">
    <subcellularLocation>
        <location evidence="9">Cell membrane</location>
        <topology evidence="9">Multi-pass membrane protein</topology>
    </subcellularLocation>
</comment>
<keyword evidence="3 9" id="KW-0645">Protease</keyword>
<keyword evidence="5 9" id="KW-0064">Aspartyl protease</keyword>
<dbReference type="EMBL" id="QGGL01000010">
    <property type="protein sequence ID" value="PWK11590.1"/>
    <property type="molecule type" value="Genomic_DNA"/>
</dbReference>
<feature type="active site" evidence="9">
    <location>
        <position position="132"/>
    </location>
</feature>
<evidence type="ECO:0000256" key="4">
    <source>
        <dbReference type="ARBA" id="ARBA00022692"/>
    </source>
</evidence>
<evidence type="ECO:0000256" key="1">
    <source>
        <dbReference type="ARBA" id="ARBA00006139"/>
    </source>
</evidence>
<keyword evidence="6 9" id="KW-0378">Hydrolase</keyword>
<evidence type="ECO:0000256" key="5">
    <source>
        <dbReference type="ARBA" id="ARBA00022750"/>
    </source>
</evidence>
<keyword evidence="2 9" id="KW-1003">Cell membrane</keyword>
<feature type="transmembrane region" description="Helical" evidence="9">
    <location>
        <begin position="63"/>
        <end position="81"/>
    </location>
</feature>
<dbReference type="GO" id="GO:0005886">
    <property type="term" value="C:plasma membrane"/>
    <property type="evidence" value="ECO:0007669"/>
    <property type="project" value="UniProtKB-SubCell"/>
</dbReference>
<dbReference type="GO" id="GO:0004190">
    <property type="term" value="F:aspartic-type endopeptidase activity"/>
    <property type="evidence" value="ECO:0007669"/>
    <property type="project" value="UniProtKB-UniRule"/>
</dbReference>
<evidence type="ECO:0000256" key="10">
    <source>
        <dbReference type="RuleBase" id="RU000594"/>
    </source>
</evidence>
<evidence type="ECO:0000313" key="12">
    <source>
        <dbReference type="EMBL" id="PWK11590.1"/>
    </source>
</evidence>
<evidence type="ECO:0000256" key="3">
    <source>
        <dbReference type="ARBA" id="ARBA00022670"/>
    </source>
</evidence>
<name>A0A316D792_9BACL</name>
<evidence type="ECO:0000256" key="8">
    <source>
        <dbReference type="ARBA" id="ARBA00023136"/>
    </source>
</evidence>
<dbReference type="PROSITE" id="PS00855">
    <property type="entry name" value="SPASE_II"/>
    <property type="match status" value="1"/>
</dbReference>
<comment type="similarity">
    <text evidence="1 9 11">Belongs to the peptidase A8 family.</text>
</comment>
<comment type="caution">
    <text evidence="9">Lacks conserved residue(s) required for the propagation of feature annotation.</text>
</comment>
<dbReference type="HAMAP" id="MF_00161">
    <property type="entry name" value="LspA"/>
    <property type="match status" value="1"/>
</dbReference>
<feature type="active site" evidence="9">
    <location>
        <position position="117"/>
    </location>
</feature>
<dbReference type="EC" id="3.4.23.36" evidence="9"/>
<evidence type="ECO:0000256" key="2">
    <source>
        <dbReference type="ARBA" id="ARBA00022475"/>
    </source>
</evidence>
<dbReference type="NCBIfam" id="TIGR00077">
    <property type="entry name" value="lspA"/>
    <property type="match status" value="1"/>
</dbReference>
<evidence type="ECO:0000256" key="11">
    <source>
        <dbReference type="RuleBase" id="RU004181"/>
    </source>
</evidence>
<evidence type="ECO:0000256" key="6">
    <source>
        <dbReference type="ARBA" id="ARBA00022801"/>
    </source>
</evidence>
<organism evidence="12 13">
    <name type="scientific">Tumebacillus permanentifrigoris</name>
    <dbReference type="NCBI Taxonomy" id="378543"/>
    <lineage>
        <taxon>Bacteria</taxon>
        <taxon>Bacillati</taxon>
        <taxon>Bacillota</taxon>
        <taxon>Bacilli</taxon>
        <taxon>Bacillales</taxon>
        <taxon>Alicyclobacillaceae</taxon>
        <taxon>Tumebacillus</taxon>
    </lineage>
</organism>
<dbReference type="GO" id="GO:0006508">
    <property type="term" value="P:proteolysis"/>
    <property type="evidence" value="ECO:0007669"/>
    <property type="project" value="UniProtKB-KW"/>
</dbReference>